<protein>
    <submittedName>
        <fullName evidence="2">CaiB/BaiF CoA-transferase family protein</fullName>
    </submittedName>
</protein>
<dbReference type="SUPFAM" id="SSF89796">
    <property type="entry name" value="CoA-transferase family III (CaiB/BaiF)"/>
    <property type="match status" value="1"/>
</dbReference>
<dbReference type="PANTHER" id="PTHR48228:SF5">
    <property type="entry name" value="ALPHA-METHYLACYL-COA RACEMASE"/>
    <property type="match status" value="1"/>
</dbReference>
<dbReference type="InterPro" id="IPR050509">
    <property type="entry name" value="CoA-transferase_III"/>
</dbReference>
<name>A0ABN1GEA6_9ACTN</name>
<dbReference type="Gene3D" id="3.30.1540.10">
    <property type="entry name" value="formyl-coa transferase, domain 3"/>
    <property type="match status" value="1"/>
</dbReference>
<keyword evidence="3" id="KW-1185">Reference proteome</keyword>
<dbReference type="InterPro" id="IPR003673">
    <property type="entry name" value="CoA-Trfase_fam_III"/>
</dbReference>
<dbReference type="EMBL" id="BAAAHE010000007">
    <property type="protein sequence ID" value="GAA0609736.1"/>
    <property type="molecule type" value="Genomic_DNA"/>
</dbReference>
<dbReference type="InterPro" id="IPR044855">
    <property type="entry name" value="CoA-Trfase_III_dom3_sf"/>
</dbReference>
<reference evidence="2 3" key="1">
    <citation type="journal article" date="2019" name="Int. J. Syst. Evol. Microbiol.">
        <title>The Global Catalogue of Microorganisms (GCM) 10K type strain sequencing project: providing services to taxonomists for standard genome sequencing and annotation.</title>
        <authorList>
            <consortium name="The Broad Institute Genomics Platform"/>
            <consortium name="The Broad Institute Genome Sequencing Center for Infectious Disease"/>
            <person name="Wu L."/>
            <person name="Ma J."/>
        </authorList>
    </citation>
    <scope>NUCLEOTIDE SEQUENCE [LARGE SCALE GENOMIC DNA]</scope>
    <source>
        <strain evidence="2 3">JCM 10671</strain>
    </source>
</reference>
<dbReference type="PANTHER" id="PTHR48228">
    <property type="entry name" value="SUCCINYL-COA--D-CITRAMALATE COA-TRANSFERASE"/>
    <property type="match status" value="1"/>
</dbReference>
<comment type="caution">
    <text evidence="2">The sequence shown here is derived from an EMBL/GenBank/DDBJ whole genome shotgun (WGS) entry which is preliminary data.</text>
</comment>
<evidence type="ECO:0000256" key="1">
    <source>
        <dbReference type="SAM" id="MobiDB-lite"/>
    </source>
</evidence>
<organism evidence="2 3">
    <name type="scientific">Sporichthya brevicatena</name>
    <dbReference type="NCBI Taxonomy" id="171442"/>
    <lineage>
        <taxon>Bacteria</taxon>
        <taxon>Bacillati</taxon>
        <taxon>Actinomycetota</taxon>
        <taxon>Actinomycetes</taxon>
        <taxon>Sporichthyales</taxon>
        <taxon>Sporichthyaceae</taxon>
        <taxon>Sporichthya</taxon>
    </lineage>
</organism>
<proteinExistence type="predicted"/>
<dbReference type="Proteomes" id="UP001500957">
    <property type="component" value="Unassembled WGS sequence"/>
</dbReference>
<dbReference type="RefSeq" id="WP_344602201.1">
    <property type="nucleotide sequence ID" value="NZ_BAAAHE010000007.1"/>
</dbReference>
<evidence type="ECO:0000313" key="3">
    <source>
        <dbReference type="Proteomes" id="UP001500957"/>
    </source>
</evidence>
<dbReference type="Gene3D" id="3.40.50.10540">
    <property type="entry name" value="Crotonobetainyl-coa:carnitine coa-transferase, domain 1"/>
    <property type="match status" value="1"/>
</dbReference>
<feature type="region of interest" description="Disordered" evidence="1">
    <location>
        <begin position="328"/>
        <end position="364"/>
    </location>
</feature>
<dbReference type="InterPro" id="IPR023606">
    <property type="entry name" value="CoA-Trfase_III_dom_1_sf"/>
</dbReference>
<gene>
    <name evidence="2" type="ORF">GCM10009547_09780</name>
</gene>
<dbReference type="Pfam" id="PF02515">
    <property type="entry name" value="CoA_transf_3"/>
    <property type="match status" value="1"/>
</dbReference>
<evidence type="ECO:0000313" key="2">
    <source>
        <dbReference type="EMBL" id="GAA0609736.1"/>
    </source>
</evidence>
<sequence>MSGPLTGLRVLELGGIGPGPHAAMMLADLGADVVRVDRPSGGLKVAPGARDWMLRNRRRVDADMKTEDGMATMKALLDAADVVIEGFRPGVAERLGIGPADVHKTNPGLIYARMTGWGQDGPWAKVAGHDINYISVTGMLKAIQKGDSGPVPPLNMVGDFGGGSMFLVFGILAALYEREKSGQGQVVDAGIVDGTMTLAQMVWGLMAGGAWTDQPAANLLDTGCPFYDTYQCSDGEWMAVGSLEPQFYAELLRGLGLDGEDLPKQGDRSGWPTLRARFTEVFASRTRDEWTKVFEGTDACVTPVLSWGEAAQHPHIVGRGSLIEVDGVTQAAPSPRFSRSAPATPTPPPDSSVPLDEVLTSWKR</sequence>
<accession>A0ABN1GEA6</accession>